<name>A0A5J9W4Z4_9POAL</name>
<comment type="caution">
    <text evidence="2">The sequence shown here is derived from an EMBL/GenBank/DDBJ whole genome shotgun (WGS) entry which is preliminary data.</text>
</comment>
<sequence>MEPTDKNDSTEPYKTRIPTGKEDAMIQGPQSTNKEVHQEVEPKMDSQRKHNLQEQEKRVPRNPYLLVQLAMRKYQTHDKRRVQSAQHTSKEKTIETIQSSAPPTDTHEKEGSNVNVTQIVSDLKEIFEQKRVGKENMKMKDSSENDVGQIATALHSEKNETVLEERTGATASSNLSSFTSNAESGTLEPQSSTAQTMKCSHSPVQNKELEVSKSK</sequence>
<feature type="compositionally biased region" description="Polar residues" evidence="1">
    <location>
        <begin position="169"/>
        <end position="205"/>
    </location>
</feature>
<feature type="region of interest" description="Disordered" evidence="1">
    <location>
        <begin position="165"/>
        <end position="215"/>
    </location>
</feature>
<feature type="compositionally biased region" description="Basic and acidic residues" evidence="1">
    <location>
        <begin position="1"/>
        <end position="24"/>
    </location>
</feature>
<dbReference type="EMBL" id="RWGY01000005">
    <property type="protein sequence ID" value="TVU42993.1"/>
    <property type="molecule type" value="Genomic_DNA"/>
</dbReference>
<dbReference type="Proteomes" id="UP000324897">
    <property type="component" value="Unassembled WGS sequence"/>
</dbReference>
<dbReference type="Gramene" id="TVU42993">
    <property type="protein sequence ID" value="TVU42993"/>
    <property type="gene ID" value="EJB05_09422"/>
</dbReference>
<feature type="region of interest" description="Disordered" evidence="1">
    <location>
        <begin position="1"/>
        <end position="114"/>
    </location>
</feature>
<dbReference type="AlphaFoldDB" id="A0A5J9W4Z4"/>
<proteinExistence type="predicted"/>
<feature type="compositionally biased region" description="Basic and acidic residues" evidence="1">
    <location>
        <begin position="34"/>
        <end position="59"/>
    </location>
</feature>
<gene>
    <name evidence="2" type="ORF">EJB05_09422</name>
</gene>
<reference evidence="2 3" key="1">
    <citation type="journal article" date="2019" name="Sci. Rep.">
        <title>A high-quality genome of Eragrostis curvula grass provides insights into Poaceae evolution and supports new strategies to enhance forage quality.</title>
        <authorList>
            <person name="Carballo J."/>
            <person name="Santos B.A.C.M."/>
            <person name="Zappacosta D."/>
            <person name="Garbus I."/>
            <person name="Selva J.P."/>
            <person name="Gallo C.A."/>
            <person name="Diaz A."/>
            <person name="Albertini E."/>
            <person name="Caccamo M."/>
            <person name="Echenique V."/>
        </authorList>
    </citation>
    <scope>NUCLEOTIDE SEQUENCE [LARGE SCALE GENOMIC DNA]</scope>
    <source>
        <strain evidence="3">cv. Victoria</strain>
        <tissue evidence="2">Leaf</tissue>
    </source>
</reference>
<evidence type="ECO:0000313" key="2">
    <source>
        <dbReference type="EMBL" id="TVU42993.1"/>
    </source>
</evidence>
<keyword evidence="3" id="KW-1185">Reference proteome</keyword>
<protein>
    <submittedName>
        <fullName evidence="2">Uncharacterized protein</fullName>
    </submittedName>
</protein>
<accession>A0A5J9W4Z4</accession>
<organism evidence="2 3">
    <name type="scientific">Eragrostis curvula</name>
    <name type="common">weeping love grass</name>
    <dbReference type="NCBI Taxonomy" id="38414"/>
    <lineage>
        <taxon>Eukaryota</taxon>
        <taxon>Viridiplantae</taxon>
        <taxon>Streptophyta</taxon>
        <taxon>Embryophyta</taxon>
        <taxon>Tracheophyta</taxon>
        <taxon>Spermatophyta</taxon>
        <taxon>Magnoliopsida</taxon>
        <taxon>Liliopsida</taxon>
        <taxon>Poales</taxon>
        <taxon>Poaceae</taxon>
        <taxon>PACMAD clade</taxon>
        <taxon>Chloridoideae</taxon>
        <taxon>Eragrostideae</taxon>
        <taxon>Eragrostidinae</taxon>
        <taxon>Eragrostis</taxon>
    </lineage>
</organism>
<evidence type="ECO:0000256" key="1">
    <source>
        <dbReference type="SAM" id="MobiDB-lite"/>
    </source>
</evidence>
<evidence type="ECO:0000313" key="3">
    <source>
        <dbReference type="Proteomes" id="UP000324897"/>
    </source>
</evidence>